<dbReference type="Proteomes" id="UP001597506">
    <property type="component" value="Unassembled WGS sequence"/>
</dbReference>
<dbReference type="PANTHER" id="PTHR40446:SF2">
    <property type="entry name" value="N-ACETYLGLUCOSAMINE-1-PHOSPHODIESTER ALPHA-N-ACETYLGLUCOSAMINIDASE"/>
    <property type="match status" value="1"/>
</dbReference>
<evidence type="ECO:0000259" key="1">
    <source>
        <dbReference type="Pfam" id="PF09992"/>
    </source>
</evidence>
<keyword evidence="2" id="KW-0378">Hydrolase</keyword>
<dbReference type="EMBL" id="JBHUMF010000002">
    <property type="protein sequence ID" value="MFD2679276.1"/>
    <property type="molecule type" value="Genomic_DNA"/>
</dbReference>
<dbReference type="InterPro" id="IPR018711">
    <property type="entry name" value="NAGPA"/>
</dbReference>
<gene>
    <name evidence="2" type="ORF">ACFSUL_00770</name>
</gene>
<name>A0ABW5RM91_9BACI</name>
<reference evidence="3" key="1">
    <citation type="journal article" date="2019" name="Int. J. Syst. Evol. Microbiol.">
        <title>The Global Catalogue of Microorganisms (GCM) 10K type strain sequencing project: providing services to taxonomists for standard genome sequencing and annotation.</title>
        <authorList>
            <consortium name="The Broad Institute Genomics Platform"/>
            <consortium name="The Broad Institute Genome Sequencing Center for Infectious Disease"/>
            <person name="Wu L."/>
            <person name="Ma J."/>
        </authorList>
    </citation>
    <scope>NUCLEOTIDE SEQUENCE [LARGE SCALE GENOMIC DNA]</scope>
    <source>
        <strain evidence="3">KCTC 3913</strain>
    </source>
</reference>
<keyword evidence="2" id="KW-0326">Glycosidase</keyword>
<comment type="caution">
    <text evidence="2">The sequence shown here is derived from an EMBL/GenBank/DDBJ whole genome shotgun (WGS) entry which is preliminary data.</text>
</comment>
<protein>
    <submittedName>
        <fullName evidence="2">Phosphodiester glycosidase family protein</fullName>
    </submittedName>
</protein>
<dbReference type="Gene3D" id="2.60.120.430">
    <property type="entry name" value="Galactose-binding lectin"/>
    <property type="match status" value="1"/>
</dbReference>
<sequence length="839" mass="92434">MITKKRKYWGWIVILSLALSLVLLPNRSLALQITSGVNHQKEQRNVSGYKQTINTMSINLSDPYTKVKIGLPNPINSLHTVSSLARKNTFTQHRVVGAINASFFHWDSRLPSYLLAKDNKIVNLGAVSTKSNNYMHTPAAFGINKAGKGQIDRFDLNVNITHNNQTFTLTDFNRARDIDESILFTSSYKFDHTRTNPYGMEVVVTGVPKRIDHDLKFGEKVTGKVKSIRPYGQTTSATIPKDGFVLSAHGAAIDQIRNLEIGDDVTISLDVEDKWKNSDFMLASGPLLVQNGKVDMTIDSNSPKVTQRAPHTAVAVDNTGDRVFFVTVDGRQPGYSRGMTLIEFAKHLVSLGADYALNLDGGGSTAMVARQHGDTYASIVNRPSDGYERSVSAILQAVNIAPAGHPNIIKAKLEKSGVVAIGASVGFSIDYVLDEYLNKIAFDTSQMKYSVEGDIGKMEDDKFVGTKAGKGYVVIQYGGAKTKVPVTVADNLANISIEPKNIRLAPGQKQELNVKAISKTGEPLTINLEGIEWTVNGSVGKVQSGHFIASDKEGKGSLVASFGKHEVIAPVEVTTDPLIIHNFNTLSNLKQEDIRASAKLELDSILQRKEGNGSGKLRYQFPTNQSGVAASYISAVNPIKIQGKPTKIGVWVYGDGQNHWLRGRIKDASGREHTLNFTGEGELNWYGWKYVEAPLPTSSITYPVSFKQIYVAEPLESNKNKGFLYFDKLQAVYSSQYEEVAFNSSSKAKVVDLNKKWTIRFNTSMSSSWINNKTIYVENIEGKRIPVDVKLVSNGKAVEVYAPSNGYESGEYRLVVTRFAKSQKNVLMTKDHITQFKVK</sequence>
<keyword evidence="3" id="KW-1185">Reference proteome</keyword>
<dbReference type="PANTHER" id="PTHR40446">
    <property type="entry name" value="N-ACETYLGLUCOSAMINE-1-PHOSPHODIESTER ALPHA-N-ACETYLGLUCOSAMINIDASE"/>
    <property type="match status" value="1"/>
</dbReference>
<dbReference type="RefSeq" id="WP_377931785.1">
    <property type="nucleotide sequence ID" value="NZ_JBHUMF010000002.1"/>
</dbReference>
<evidence type="ECO:0000313" key="2">
    <source>
        <dbReference type="EMBL" id="MFD2679276.1"/>
    </source>
</evidence>
<feature type="domain" description="Phosphodiester glycosidase" evidence="1">
    <location>
        <begin position="223"/>
        <end position="394"/>
    </location>
</feature>
<organism evidence="2 3">
    <name type="scientific">Bacillus seohaeanensis</name>
    <dbReference type="NCBI Taxonomy" id="284580"/>
    <lineage>
        <taxon>Bacteria</taxon>
        <taxon>Bacillati</taxon>
        <taxon>Bacillota</taxon>
        <taxon>Bacilli</taxon>
        <taxon>Bacillales</taxon>
        <taxon>Bacillaceae</taxon>
        <taxon>Bacillus</taxon>
    </lineage>
</organism>
<dbReference type="Pfam" id="PF09992">
    <property type="entry name" value="NAGPA"/>
    <property type="match status" value="1"/>
</dbReference>
<dbReference type="GO" id="GO:0016798">
    <property type="term" value="F:hydrolase activity, acting on glycosyl bonds"/>
    <property type="evidence" value="ECO:0007669"/>
    <property type="project" value="UniProtKB-KW"/>
</dbReference>
<evidence type="ECO:0000313" key="3">
    <source>
        <dbReference type="Proteomes" id="UP001597506"/>
    </source>
</evidence>
<accession>A0ABW5RM91</accession>
<proteinExistence type="predicted"/>